<name>A0A5A7QXS4_STRAF</name>
<evidence type="ECO:0000256" key="1">
    <source>
        <dbReference type="SAM" id="MobiDB-lite"/>
    </source>
</evidence>
<gene>
    <name evidence="2" type="ORF">STAS_25906</name>
</gene>
<feature type="region of interest" description="Disordered" evidence="1">
    <location>
        <begin position="59"/>
        <end position="80"/>
    </location>
</feature>
<protein>
    <submittedName>
        <fullName evidence="2">Maturase K</fullName>
    </submittedName>
</protein>
<reference evidence="3" key="1">
    <citation type="journal article" date="2019" name="Curr. Biol.">
        <title>Genome Sequence of Striga asiatica Provides Insight into the Evolution of Plant Parasitism.</title>
        <authorList>
            <person name="Yoshida S."/>
            <person name="Kim S."/>
            <person name="Wafula E.K."/>
            <person name="Tanskanen J."/>
            <person name="Kim Y.M."/>
            <person name="Honaas L."/>
            <person name="Yang Z."/>
            <person name="Spallek T."/>
            <person name="Conn C.E."/>
            <person name="Ichihashi Y."/>
            <person name="Cheong K."/>
            <person name="Cui S."/>
            <person name="Der J.P."/>
            <person name="Gundlach H."/>
            <person name="Jiao Y."/>
            <person name="Hori C."/>
            <person name="Ishida J.K."/>
            <person name="Kasahara H."/>
            <person name="Kiba T."/>
            <person name="Kim M.S."/>
            <person name="Koo N."/>
            <person name="Laohavisit A."/>
            <person name="Lee Y.H."/>
            <person name="Lumba S."/>
            <person name="McCourt P."/>
            <person name="Mortimer J.C."/>
            <person name="Mutuku J.M."/>
            <person name="Nomura T."/>
            <person name="Sasaki-Sekimoto Y."/>
            <person name="Seto Y."/>
            <person name="Wang Y."/>
            <person name="Wakatake T."/>
            <person name="Sakakibara H."/>
            <person name="Demura T."/>
            <person name="Yamaguchi S."/>
            <person name="Yoneyama K."/>
            <person name="Manabe R.I."/>
            <person name="Nelson D.C."/>
            <person name="Schulman A.H."/>
            <person name="Timko M.P."/>
            <person name="dePamphilis C.W."/>
            <person name="Choi D."/>
            <person name="Shirasu K."/>
        </authorList>
    </citation>
    <scope>NUCLEOTIDE SEQUENCE [LARGE SCALE GENOMIC DNA]</scope>
    <source>
        <strain evidence="3">cv. UVA1</strain>
    </source>
</reference>
<dbReference type="AlphaFoldDB" id="A0A5A7QXS4"/>
<dbReference type="EMBL" id="BKCP01008292">
    <property type="protein sequence ID" value="GER48731.1"/>
    <property type="molecule type" value="Genomic_DNA"/>
</dbReference>
<organism evidence="2 3">
    <name type="scientific">Striga asiatica</name>
    <name type="common">Asiatic witchweed</name>
    <name type="synonym">Buchnera asiatica</name>
    <dbReference type="NCBI Taxonomy" id="4170"/>
    <lineage>
        <taxon>Eukaryota</taxon>
        <taxon>Viridiplantae</taxon>
        <taxon>Streptophyta</taxon>
        <taxon>Embryophyta</taxon>
        <taxon>Tracheophyta</taxon>
        <taxon>Spermatophyta</taxon>
        <taxon>Magnoliopsida</taxon>
        <taxon>eudicotyledons</taxon>
        <taxon>Gunneridae</taxon>
        <taxon>Pentapetalae</taxon>
        <taxon>asterids</taxon>
        <taxon>lamiids</taxon>
        <taxon>Lamiales</taxon>
        <taxon>Orobanchaceae</taxon>
        <taxon>Buchnereae</taxon>
        <taxon>Striga</taxon>
    </lineage>
</organism>
<evidence type="ECO:0000313" key="3">
    <source>
        <dbReference type="Proteomes" id="UP000325081"/>
    </source>
</evidence>
<comment type="caution">
    <text evidence="2">The sequence shown here is derived from an EMBL/GenBank/DDBJ whole genome shotgun (WGS) entry which is preliminary data.</text>
</comment>
<evidence type="ECO:0000313" key="2">
    <source>
        <dbReference type="EMBL" id="GER48731.1"/>
    </source>
</evidence>
<proteinExistence type="predicted"/>
<feature type="compositionally biased region" description="Low complexity" evidence="1">
    <location>
        <begin position="61"/>
        <end position="72"/>
    </location>
</feature>
<accession>A0A5A7QXS4</accession>
<sequence length="162" mass="18074">MTKSKRNMKPIERIARGIAISGCKLKLRAKKDAYRSCPQYEPVAIGRENRPTKLQVRRTKTVQSSHTSSHQSLNHANVEEMSEPAPAILTQESVAPAELPFSLSQLCRTMKKKGIPPLHSASNLYSHRTFFQDLSLFLKPLASLGSRKGIKCSMTNLANKKT</sequence>
<dbReference type="Proteomes" id="UP000325081">
    <property type="component" value="Unassembled WGS sequence"/>
</dbReference>
<keyword evidence="3" id="KW-1185">Reference proteome</keyword>